<dbReference type="SUPFAM" id="SSF52317">
    <property type="entry name" value="Class I glutamine amidotransferase-like"/>
    <property type="match status" value="1"/>
</dbReference>
<dbReference type="EMBL" id="LLXU01000131">
    <property type="protein sequence ID" value="KRG37694.1"/>
    <property type="molecule type" value="Genomic_DNA"/>
</dbReference>
<sequence>MNPWQIATAGVIALATLVGLWRVWRQPRSARRAGLLALQPLCALALYFTLYPLPRASEGGTLVILTRGAAPVGSGDVIALPEAGAPQGAVPVPDLATALRQRPGVARLQVLGEGLPARDRDAVAALPLQFQAPAPTPGLAGLSTPPPVAPGNAFAVEGQVVGWPRGRVELLDPAGNRVDAAPFDAQGRFRLQGQARLAGQVLFSVRVLDAEGRERDRQPLPLQVVEPTPLRVWILAGAPQPEWKYLRRWAADAGVTLHTQIAVGGGLQLGDAPKPLDAATLAGFDLLWLDERAWSGLSASQRAAVREATRGGLGVLVRLAGPLDNGARQALASFGLPLQGGNATTPVSWPVAEGETPVVLGRRDFAPDTALSVLARDAGGTPYAWWRGIGQGRIGVTTLTDSWQLPLAGESAAHGRLWSAMLATLARARMHGASFDIPAPVWAGERGVICGLATNPQVRDPAGRVHALIRDPASGDCAAYWPAQAGWHTLGTGGDATAFYVRDPAQAKAAFAREQALQTARLVTPPDAVIGGASRAEHPGSRWPAWWAFVLLAAACGWLERARRV</sequence>
<evidence type="ECO:0000313" key="2">
    <source>
        <dbReference type="EMBL" id="KRG37694.1"/>
    </source>
</evidence>
<keyword evidence="1" id="KW-0812">Transmembrane</keyword>
<name>A0A0R0A7J2_9GAMM</name>
<evidence type="ECO:0008006" key="4">
    <source>
        <dbReference type="Google" id="ProtNLM"/>
    </source>
</evidence>
<protein>
    <recommendedName>
        <fullName evidence="4">Carboxypeptidase regulatory-like domain-containing protein</fullName>
    </recommendedName>
</protein>
<comment type="caution">
    <text evidence="2">The sequence shown here is derived from an EMBL/GenBank/DDBJ whole genome shotgun (WGS) entry which is preliminary data.</text>
</comment>
<dbReference type="InterPro" id="IPR029062">
    <property type="entry name" value="Class_I_gatase-like"/>
</dbReference>
<keyword evidence="1" id="KW-0472">Membrane</keyword>
<dbReference type="STRING" id="676599.ARC20_02030"/>
<dbReference type="AlphaFoldDB" id="A0A0R0A7J2"/>
<gene>
    <name evidence="2" type="ORF">ARC20_02030</name>
</gene>
<feature type="transmembrane region" description="Helical" evidence="1">
    <location>
        <begin position="36"/>
        <end position="53"/>
    </location>
</feature>
<evidence type="ECO:0000313" key="3">
    <source>
        <dbReference type="Proteomes" id="UP000051802"/>
    </source>
</evidence>
<feature type="transmembrane region" description="Helical" evidence="1">
    <location>
        <begin position="6"/>
        <end position="24"/>
    </location>
</feature>
<dbReference type="OrthoDB" id="7199749at2"/>
<accession>A0A0R0A7J2</accession>
<reference evidence="2 3" key="1">
    <citation type="submission" date="2015-10" db="EMBL/GenBank/DDBJ databases">
        <title>Genome sequencing and analysis of members of genus Stenotrophomonas.</title>
        <authorList>
            <person name="Patil P.P."/>
            <person name="Midha S."/>
            <person name="Patil P.B."/>
        </authorList>
    </citation>
    <scope>NUCLEOTIDE SEQUENCE [LARGE SCALE GENOMIC DNA]</scope>
    <source>
        <strain evidence="2 3">JCM 16536</strain>
    </source>
</reference>
<keyword evidence="3" id="KW-1185">Reference proteome</keyword>
<evidence type="ECO:0000256" key="1">
    <source>
        <dbReference type="SAM" id="Phobius"/>
    </source>
</evidence>
<keyword evidence="1" id="KW-1133">Transmembrane helix</keyword>
<dbReference type="Proteomes" id="UP000051802">
    <property type="component" value="Unassembled WGS sequence"/>
</dbReference>
<organism evidence="2 3">
    <name type="scientific">Stenotrophomonas panacihumi</name>
    <dbReference type="NCBI Taxonomy" id="676599"/>
    <lineage>
        <taxon>Bacteria</taxon>
        <taxon>Pseudomonadati</taxon>
        <taxon>Pseudomonadota</taxon>
        <taxon>Gammaproteobacteria</taxon>
        <taxon>Lysobacterales</taxon>
        <taxon>Lysobacteraceae</taxon>
        <taxon>Stenotrophomonas</taxon>
    </lineage>
</organism>
<proteinExistence type="predicted"/>
<dbReference type="RefSeq" id="WP_057649190.1">
    <property type="nucleotide sequence ID" value="NZ_LLXU01000131.1"/>
</dbReference>